<feature type="domain" description="B30.2/SPRY" evidence="7">
    <location>
        <begin position="81"/>
        <end position="281"/>
    </location>
</feature>
<dbReference type="InterPro" id="IPR035780">
    <property type="entry name" value="SPRY_Ssh4-like"/>
</dbReference>
<reference evidence="8 9" key="1">
    <citation type="journal article" date="2013" name="MBio">
        <title>Genome sequencing of the plant pathogen Taphrina deformans, the causal agent of peach leaf curl.</title>
        <authorList>
            <person name="Cisse O.H."/>
            <person name="Almeida J.M.G.C.F."/>
            <person name="Fonseca A."/>
            <person name="Kumar A.A."/>
            <person name="Salojaervi J."/>
            <person name="Overmyer K."/>
            <person name="Hauser P.M."/>
            <person name="Pagni M."/>
        </authorList>
    </citation>
    <scope>NUCLEOTIDE SEQUENCE [LARGE SCALE GENOMIC DNA]</scope>
    <source>
        <strain evidence="9">PYCC 5710 / ATCC 11124 / CBS 356.35 / IMI 108563 / JCM 9778 / NBRC 8474</strain>
    </source>
</reference>
<keyword evidence="3 6" id="KW-1133">Transmembrane helix</keyword>
<dbReference type="EMBL" id="CAHR02000191">
    <property type="protein sequence ID" value="CCG83961.1"/>
    <property type="molecule type" value="Genomic_DNA"/>
</dbReference>
<dbReference type="SMART" id="SM00449">
    <property type="entry name" value="SPRY"/>
    <property type="match status" value="1"/>
</dbReference>
<feature type="transmembrane region" description="Helical" evidence="6">
    <location>
        <begin position="6"/>
        <end position="27"/>
    </location>
</feature>
<dbReference type="STRING" id="1097556.R4XDK7"/>
<dbReference type="InterPro" id="IPR013320">
    <property type="entry name" value="ConA-like_dom_sf"/>
</dbReference>
<evidence type="ECO:0000256" key="6">
    <source>
        <dbReference type="SAM" id="Phobius"/>
    </source>
</evidence>
<dbReference type="AlphaFoldDB" id="R4XDK7"/>
<comment type="subcellular location">
    <subcellularLocation>
        <location evidence="1">Membrane</location>
        <topology evidence="1">Single-pass membrane protein</topology>
    </subcellularLocation>
</comment>
<evidence type="ECO:0000256" key="5">
    <source>
        <dbReference type="SAM" id="MobiDB-lite"/>
    </source>
</evidence>
<sequence>MRLIVPLFSTMGGLLLCLLLLFVFYYLRFYRHGRIMLGSGLPGSFDDEQQAIRDEEMYLHTLDESARQAYFRAKGRGPLKYGFLKSRTDWLAYQESSPPDSTNTEISLSQFLSIQEKGVSAWEFEPDLETTNCIVEYRTEMTFYDTECSVQTNLPLPKQNDMYYWEAKLHELPANTMVAIGLATKPYPAFRLPGFNKYSVAYLSDGTRRRSQPFFGKGYGPVGRQGDVIGCGYKPRTGTVFFTRNGKRLEEAATNLKKSIFPTVGANGPCSVHINFGQAGFVFIEANVKKWGLAPMNGTLLPPPAYGSSELGDSVLLAAGFNGNASLTQGEDSSSAGIVPDVSSPMTPGPPYLPSDISLTNLSHRQSGMPQIPGIHAPPDYSSDASSVLDDGAPGPSGAQQPLLSPDEEETRRFDRM</sequence>
<dbReference type="InterPro" id="IPR001870">
    <property type="entry name" value="B30.2/SPRY"/>
</dbReference>
<keyword evidence="4 6" id="KW-0472">Membrane</keyword>
<protein>
    <recommendedName>
        <fullName evidence="7">B30.2/SPRY domain-containing protein</fullName>
    </recommendedName>
</protein>
<dbReference type="Proteomes" id="UP000013776">
    <property type="component" value="Unassembled WGS sequence"/>
</dbReference>
<dbReference type="SUPFAM" id="SSF49899">
    <property type="entry name" value="Concanavalin A-like lectins/glucanases"/>
    <property type="match status" value="1"/>
</dbReference>
<dbReference type="PANTHER" id="PTHR12864">
    <property type="entry name" value="RAN BINDING PROTEIN 9-RELATED"/>
    <property type="match status" value="1"/>
</dbReference>
<evidence type="ECO:0000259" key="7">
    <source>
        <dbReference type="PROSITE" id="PS50188"/>
    </source>
</evidence>
<evidence type="ECO:0000256" key="4">
    <source>
        <dbReference type="ARBA" id="ARBA00023136"/>
    </source>
</evidence>
<evidence type="ECO:0000256" key="3">
    <source>
        <dbReference type="ARBA" id="ARBA00022989"/>
    </source>
</evidence>
<dbReference type="PROSITE" id="PS50188">
    <property type="entry name" value="B302_SPRY"/>
    <property type="match status" value="1"/>
</dbReference>
<proteinExistence type="predicted"/>
<dbReference type="VEuPathDB" id="FungiDB:TAPDE_004311"/>
<gene>
    <name evidence="8" type="ORF">TAPDE_004311</name>
</gene>
<evidence type="ECO:0000313" key="9">
    <source>
        <dbReference type="Proteomes" id="UP000013776"/>
    </source>
</evidence>
<keyword evidence="9" id="KW-1185">Reference proteome</keyword>
<keyword evidence="2 6" id="KW-0812">Transmembrane</keyword>
<organism evidence="8 9">
    <name type="scientific">Taphrina deformans (strain PYCC 5710 / ATCC 11124 / CBS 356.35 / IMI 108563 / JCM 9778 / NBRC 8474)</name>
    <name type="common">Peach leaf curl fungus</name>
    <name type="synonym">Lalaria deformans</name>
    <dbReference type="NCBI Taxonomy" id="1097556"/>
    <lineage>
        <taxon>Eukaryota</taxon>
        <taxon>Fungi</taxon>
        <taxon>Dikarya</taxon>
        <taxon>Ascomycota</taxon>
        <taxon>Taphrinomycotina</taxon>
        <taxon>Taphrinomycetes</taxon>
        <taxon>Taphrinales</taxon>
        <taxon>Taphrinaceae</taxon>
        <taxon>Taphrina</taxon>
    </lineage>
</organism>
<evidence type="ECO:0000256" key="2">
    <source>
        <dbReference type="ARBA" id="ARBA00022692"/>
    </source>
</evidence>
<evidence type="ECO:0000256" key="1">
    <source>
        <dbReference type="ARBA" id="ARBA00004167"/>
    </source>
</evidence>
<accession>R4XDK7</accession>
<name>R4XDK7_TAPDE</name>
<dbReference type="Gene3D" id="2.60.120.920">
    <property type="match status" value="1"/>
</dbReference>
<feature type="region of interest" description="Disordered" evidence="5">
    <location>
        <begin position="328"/>
        <end position="417"/>
    </location>
</feature>
<dbReference type="Pfam" id="PF00622">
    <property type="entry name" value="SPRY"/>
    <property type="match status" value="1"/>
</dbReference>
<dbReference type="InterPro" id="IPR003877">
    <property type="entry name" value="SPRY_dom"/>
</dbReference>
<dbReference type="InterPro" id="IPR050618">
    <property type="entry name" value="Ubq-SigPath_Reg"/>
</dbReference>
<evidence type="ECO:0000313" key="8">
    <source>
        <dbReference type="EMBL" id="CCG83961.1"/>
    </source>
</evidence>
<dbReference type="InterPro" id="IPR043136">
    <property type="entry name" value="B30.2/SPRY_sf"/>
</dbReference>
<dbReference type="GO" id="GO:0016020">
    <property type="term" value="C:membrane"/>
    <property type="evidence" value="ECO:0007669"/>
    <property type="project" value="UniProtKB-SubCell"/>
</dbReference>
<dbReference type="OrthoDB" id="258495at2759"/>
<dbReference type="eggNOG" id="KOG1477">
    <property type="taxonomic scope" value="Eukaryota"/>
</dbReference>
<dbReference type="CDD" id="cd12910">
    <property type="entry name" value="SPRY_SSH4_like"/>
    <property type="match status" value="1"/>
</dbReference>
<feature type="compositionally biased region" description="Polar residues" evidence="5">
    <location>
        <begin position="357"/>
        <end position="369"/>
    </location>
</feature>
<comment type="caution">
    <text evidence="8">The sequence shown here is derived from an EMBL/GenBank/DDBJ whole genome shotgun (WGS) entry which is preliminary data.</text>
</comment>